<proteinExistence type="predicted"/>
<keyword evidence="1" id="KW-0547">Nucleotide-binding</keyword>
<name>A0A367LYK7_PSEAI</name>
<evidence type="ECO:0000313" key="2">
    <source>
        <dbReference type="Proteomes" id="UP000253594"/>
    </source>
</evidence>
<evidence type="ECO:0000313" key="1">
    <source>
        <dbReference type="EMBL" id="RCI70316.1"/>
    </source>
</evidence>
<dbReference type="AlphaFoldDB" id="A0A367LYK7"/>
<dbReference type="Proteomes" id="UP000253594">
    <property type="component" value="Unassembled WGS sequence"/>
</dbReference>
<dbReference type="EMBL" id="QORE01002216">
    <property type="protein sequence ID" value="RCI70316.1"/>
    <property type="molecule type" value="Genomic_DNA"/>
</dbReference>
<organism evidence="1 2">
    <name type="scientific">Pseudomonas aeruginosa</name>
    <dbReference type="NCBI Taxonomy" id="287"/>
    <lineage>
        <taxon>Bacteria</taxon>
        <taxon>Pseudomonadati</taxon>
        <taxon>Pseudomonadota</taxon>
        <taxon>Gammaproteobacteria</taxon>
        <taxon>Pseudomonadales</taxon>
        <taxon>Pseudomonadaceae</taxon>
        <taxon>Pseudomonas</taxon>
    </lineage>
</organism>
<protein>
    <submittedName>
        <fullName evidence="1">Histidine/lysine/arginine/ornithine ABC transporter ATP-binding protein</fullName>
    </submittedName>
</protein>
<sequence length="30" mass="3314">GVIEEQGTPDQVFGAPRSERLRQFLAGNLK</sequence>
<reference evidence="1 2" key="1">
    <citation type="submission" date="2018-07" db="EMBL/GenBank/DDBJ databases">
        <title>Mechanisms of high-level aminoglycoside resistance among Gram-negative pathogens in Brazil.</title>
        <authorList>
            <person name="Ballaben A.S."/>
            <person name="Darini A.L.C."/>
            <person name="Doi Y."/>
        </authorList>
    </citation>
    <scope>NUCLEOTIDE SEQUENCE [LARGE SCALE GENOMIC DNA]</scope>
    <source>
        <strain evidence="1 2">B2-305</strain>
    </source>
</reference>
<accession>A0A367LYK7</accession>
<comment type="caution">
    <text evidence="1">The sequence shown here is derived from an EMBL/GenBank/DDBJ whole genome shotgun (WGS) entry which is preliminary data.</text>
</comment>
<keyword evidence="1" id="KW-0067">ATP-binding</keyword>
<gene>
    <name evidence="1" type="ORF">DT376_35195</name>
</gene>
<feature type="non-terminal residue" evidence="1">
    <location>
        <position position="1"/>
    </location>
</feature>
<dbReference type="GO" id="GO:0005524">
    <property type="term" value="F:ATP binding"/>
    <property type="evidence" value="ECO:0007669"/>
    <property type="project" value="UniProtKB-KW"/>
</dbReference>